<dbReference type="AlphaFoldDB" id="A0AAP4TY74"/>
<keyword evidence="8 11" id="KW-0472">Membrane</keyword>
<evidence type="ECO:0000256" key="4">
    <source>
        <dbReference type="ARBA" id="ARBA00022481"/>
    </source>
</evidence>
<dbReference type="PROSITE" id="PS00409">
    <property type="entry name" value="PROKAR_NTER_METHYL"/>
    <property type="match status" value="1"/>
</dbReference>
<dbReference type="InterPro" id="IPR012902">
    <property type="entry name" value="N_methyl_site"/>
</dbReference>
<evidence type="ECO:0000256" key="1">
    <source>
        <dbReference type="ARBA" id="ARBA00004377"/>
    </source>
</evidence>
<proteinExistence type="inferred from homology"/>
<dbReference type="GO" id="GO:0015628">
    <property type="term" value="P:protein secretion by the type II secretion system"/>
    <property type="evidence" value="ECO:0007669"/>
    <property type="project" value="InterPro"/>
</dbReference>
<evidence type="ECO:0000256" key="10">
    <source>
        <dbReference type="ARBA" id="ARBA00030775"/>
    </source>
</evidence>
<accession>A0AAP4TY74</accession>
<dbReference type="Proteomes" id="UP001170481">
    <property type="component" value="Unassembled WGS sequence"/>
</dbReference>
<comment type="caution">
    <text evidence="13">The sequence shown here is derived from an EMBL/GenBank/DDBJ whole genome shotgun (WGS) entry which is preliminary data.</text>
</comment>
<evidence type="ECO:0000256" key="6">
    <source>
        <dbReference type="ARBA" id="ARBA00022692"/>
    </source>
</evidence>
<protein>
    <recommendedName>
        <fullName evidence="2">Type II secretion system protein H</fullName>
    </recommendedName>
    <alternativeName>
        <fullName evidence="10">General secretion pathway protein H</fullName>
    </alternativeName>
</protein>
<evidence type="ECO:0000256" key="5">
    <source>
        <dbReference type="ARBA" id="ARBA00022519"/>
    </source>
</evidence>
<dbReference type="GO" id="GO:0005886">
    <property type="term" value="C:plasma membrane"/>
    <property type="evidence" value="ECO:0007669"/>
    <property type="project" value="UniProtKB-SubCell"/>
</dbReference>
<comment type="similarity">
    <text evidence="9">Belongs to the GSP H family.</text>
</comment>
<dbReference type="EMBL" id="JAUORK010000012">
    <property type="protein sequence ID" value="MDO6672557.1"/>
    <property type="molecule type" value="Genomic_DNA"/>
</dbReference>
<evidence type="ECO:0000256" key="2">
    <source>
        <dbReference type="ARBA" id="ARBA00021549"/>
    </source>
</evidence>
<feature type="transmembrane region" description="Helical" evidence="11">
    <location>
        <begin position="21"/>
        <end position="42"/>
    </location>
</feature>
<dbReference type="GO" id="GO:0015627">
    <property type="term" value="C:type II protein secretion system complex"/>
    <property type="evidence" value="ECO:0007669"/>
    <property type="project" value="InterPro"/>
</dbReference>
<evidence type="ECO:0000256" key="9">
    <source>
        <dbReference type="ARBA" id="ARBA00025772"/>
    </source>
</evidence>
<dbReference type="InterPro" id="IPR022346">
    <property type="entry name" value="T2SS_GspH"/>
</dbReference>
<keyword evidence="7 11" id="KW-1133">Transmembrane helix</keyword>
<keyword evidence="4" id="KW-0488">Methylation</keyword>
<keyword evidence="3" id="KW-1003">Cell membrane</keyword>
<organism evidence="13 14">
    <name type="scientific">Cobetia amphilecti</name>
    <dbReference type="NCBI Taxonomy" id="1055104"/>
    <lineage>
        <taxon>Bacteria</taxon>
        <taxon>Pseudomonadati</taxon>
        <taxon>Pseudomonadota</taxon>
        <taxon>Gammaproteobacteria</taxon>
        <taxon>Oceanospirillales</taxon>
        <taxon>Halomonadaceae</taxon>
        <taxon>Cobetia</taxon>
    </lineage>
</organism>
<evidence type="ECO:0000256" key="7">
    <source>
        <dbReference type="ARBA" id="ARBA00022989"/>
    </source>
</evidence>
<comment type="subcellular location">
    <subcellularLocation>
        <location evidence="1">Cell inner membrane</location>
        <topology evidence="1">Single-pass membrane protein</topology>
    </subcellularLocation>
</comment>
<sequence>MQLFPALRHGCQQGRQQGFTLIELMITLAILVITITIAVPAWQGVVARNAVTGTAETLVTSINYARSEAVASGNDITLCPLNAQGDACMNSTSWSNGWAVVQGSQAEARASLGDDLLRVFDAAITVQAGVAGVTFDDQGATSDSTWLLICDQSGGQGHRQLELTPIGRVLTETYGSDDQSC</sequence>
<dbReference type="RefSeq" id="WP_082388836.1">
    <property type="nucleotide sequence ID" value="NZ_JAUORK010000012.1"/>
</dbReference>
<evidence type="ECO:0000313" key="14">
    <source>
        <dbReference type="Proteomes" id="UP001170481"/>
    </source>
</evidence>
<dbReference type="Pfam" id="PF12019">
    <property type="entry name" value="GspH"/>
    <property type="match status" value="1"/>
</dbReference>
<evidence type="ECO:0000259" key="12">
    <source>
        <dbReference type="Pfam" id="PF12019"/>
    </source>
</evidence>
<dbReference type="InterPro" id="IPR045584">
    <property type="entry name" value="Pilin-like"/>
</dbReference>
<evidence type="ECO:0000256" key="3">
    <source>
        <dbReference type="ARBA" id="ARBA00022475"/>
    </source>
</evidence>
<gene>
    <name evidence="13" type="ORF">Q4535_10560</name>
</gene>
<dbReference type="Pfam" id="PF07963">
    <property type="entry name" value="N_methyl"/>
    <property type="match status" value="1"/>
</dbReference>
<evidence type="ECO:0000256" key="8">
    <source>
        <dbReference type="ARBA" id="ARBA00023136"/>
    </source>
</evidence>
<feature type="domain" description="General secretion pathway GspH" evidence="12">
    <location>
        <begin position="54"/>
        <end position="164"/>
    </location>
</feature>
<evidence type="ECO:0000313" key="13">
    <source>
        <dbReference type="EMBL" id="MDO6672557.1"/>
    </source>
</evidence>
<keyword evidence="5" id="KW-0997">Cell inner membrane</keyword>
<evidence type="ECO:0000256" key="11">
    <source>
        <dbReference type="SAM" id="Phobius"/>
    </source>
</evidence>
<name>A0AAP4TY74_9GAMM</name>
<dbReference type="SUPFAM" id="SSF54523">
    <property type="entry name" value="Pili subunits"/>
    <property type="match status" value="1"/>
</dbReference>
<reference evidence="13" key="1">
    <citation type="submission" date="2023-07" db="EMBL/GenBank/DDBJ databases">
        <title>Genome content predicts the carbon catabolic preferences of heterotrophic bacteria.</title>
        <authorList>
            <person name="Gralka M."/>
        </authorList>
    </citation>
    <scope>NUCLEOTIDE SEQUENCE</scope>
    <source>
        <strain evidence="13">C2R13</strain>
    </source>
</reference>
<dbReference type="Gene3D" id="3.55.40.10">
    <property type="entry name" value="minor pseudopilin epsh domain"/>
    <property type="match status" value="1"/>
</dbReference>
<keyword evidence="6 11" id="KW-0812">Transmembrane</keyword>
<dbReference type="NCBIfam" id="TIGR02532">
    <property type="entry name" value="IV_pilin_GFxxxE"/>
    <property type="match status" value="1"/>
</dbReference>